<dbReference type="EMBL" id="CZQE01000362">
    <property type="protein sequence ID" value="CUS46367.1"/>
    <property type="molecule type" value="Genomic_DNA"/>
</dbReference>
<sequence length="110" mass="11262">MAQIDVSALTGEIAGAMTGVLVSGGKTAEIYAKNEAEKIAISIRQIGELYASGVIDAEEARLKLDIQKNTSRTMLLAVKGIGILTAEQAINAGLATVCGAVNTALGFALL</sequence>
<name>A0A160TPL2_9ZZZZ</name>
<evidence type="ECO:0000313" key="1">
    <source>
        <dbReference type="EMBL" id="CUS46367.1"/>
    </source>
</evidence>
<proteinExistence type="predicted"/>
<organism evidence="1">
    <name type="scientific">hydrothermal vent metagenome</name>
    <dbReference type="NCBI Taxonomy" id="652676"/>
    <lineage>
        <taxon>unclassified sequences</taxon>
        <taxon>metagenomes</taxon>
        <taxon>ecological metagenomes</taxon>
    </lineage>
</organism>
<accession>A0A160TPL2</accession>
<dbReference type="AlphaFoldDB" id="A0A160TPL2"/>
<protein>
    <submittedName>
        <fullName evidence="1">Uncharacterized protein</fullName>
    </submittedName>
</protein>
<reference evidence="1" key="1">
    <citation type="submission" date="2015-10" db="EMBL/GenBank/DDBJ databases">
        <authorList>
            <person name="Gilbert D.G."/>
        </authorList>
    </citation>
    <scope>NUCLEOTIDE SEQUENCE</scope>
</reference>
<gene>
    <name evidence="1" type="ORF">MGWOODY_Smn2077</name>
</gene>